<dbReference type="GO" id="GO:0035539">
    <property type="term" value="F:8-oxo-7,8-dihydrodeoxyguanosine triphosphate pyrophosphatase activity"/>
    <property type="evidence" value="ECO:0007669"/>
    <property type="project" value="UniProtKB-EC"/>
</dbReference>
<dbReference type="Pfam" id="PF00293">
    <property type="entry name" value="NUDIX"/>
    <property type="match status" value="1"/>
</dbReference>
<evidence type="ECO:0000256" key="8">
    <source>
        <dbReference type="ARBA" id="ARBA00022842"/>
    </source>
</evidence>
<feature type="domain" description="Nudix hydrolase" evidence="12">
    <location>
        <begin position="4"/>
        <end position="141"/>
    </location>
</feature>
<evidence type="ECO:0000256" key="4">
    <source>
        <dbReference type="ARBA" id="ARBA00022705"/>
    </source>
</evidence>
<evidence type="ECO:0000256" key="7">
    <source>
        <dbReference type="ARBA" id="ARBA00022801"/>
    </source>
</evidence>
<evidence type="ECO:0000256" key="3">
    <source>
        <dbReference type="ARBA" id="ARBA00022457"/>
    </source>
</evidence>
<keyword evidence="8" id="KW-0460">Magnesium</keyword>
<dbReference type="GO" id="GO:0044716">
    <property type="term" value="F:8-oxo-GDP phosphatase activity"/>
    <property type="evidence" value="ECO:0007669"/>
    <property type="project" value="TreeGrafter"/>
</dbReference>
<sequence length="142" mass="16435">MDYYLVLPFVVALIEGERGGVLIGQHPYLPTKSYPGYWDLPGGKLEPDETPEQCIWREIQEELCVEPIALALYGVYHHDRGHFLPEMRNMIPGLAIAYRVTINGAITPMEQMNVHYAFREELIRIGPLSTPWMRFFLKDMLK</sequence>
<evidence type="ECO:0000256" key="5">
    <source>
        <dbReference type="ARBA" id="ARBA00022723"/>
    </source>
</evidence>
<evidence type="ECO:0000256" key="6">
    <source>
        <dbReference type="ARBA" id="ARBA00022763"/>
    </source>
</evidence>
<dbReference type="InterPro" id="IPR015797">
    <property type="entry name" value="NUDIX_hydrolase-like_dom_sf"/>
</dbReference>
<dbReference type="PROSITE" id="PS51462">
    <property type="entry name" value="NUDIX"/>
    <property type="match status" value="1"/>
</dbReference>
<evidence type="ECO:0000256" key="1">
    <source>
        <dbReference type="ARBA" id="ARBA00001946"/>
    </source>
</evidence>
<comment type="caution">
    <text evidence="13">The sequence shown here is derived from an EMBL/GenBank/DDBJ whole genome shotgun (WGS) entry which is preliminary data.</text>
</comment>
<dbReference type="EMBL" id="QZJF01000005">
    <property type="protein sequence ID" value="RJR28016.1"/>
    <property type="molecule type" value="Genomic_DNA"/>
</dbReference>
<comment type="similarity">
    <text evidence="2">Belongs to the Nudix hydrolase family.</text>
</comment>
<evidence type="ECO:0000259" key="12">
    <source>
        <dbReference type="PROSITE" id="PS51462"/>
    </source>
</evidence>
<dbReference type="AlphaFoldDB" id="A0A3A4ZNA2"/>
<protein>
    <recommendedName>
        <fullName evidence="11">8-oxo-dGTP diphosphatase</fullName>
        <ecNumber evidence="11">3.6.1.55</ecNumber>
    </recommendedName>
</protein>
<dbReference type="PANTHER" id="PTHR47707:SF1">
    <property type="entry name" value="NUDIX HYDROLASE FAMILY PROTEIN"/>
    <property type="match status" value="1"/>
</dbReference>
<dbReference type="PANTHER" id="PTHR47707">
    <property type="entry name" value="8-OXO-DGTP DIPHOSPHATASE"/>
    <property type="match status" value="1"/>
</dbReference>
<keyword evidence="6" id="KW-0227">DNA damage</keyword>
<accession>A0A3A4ZNA2</accession>
<dbReference type="InterPro" id="IPR020476">
    <property type="entry name" value="Nudix_hydrolase"/>
</dbReference>
<dbReference type="InterPro" id="IPR047127">
    <property type="entry name" value="MutT-like"/>
</dbReference>
<dbReference type="InterPro" id="IPR000086">
    <property type="entry name" value="NUDIX_hydrolase_dom"/>
</dbReference>
<keyword evidence="5" id="KW-0479">Metal-binding</keyword>
<dbReference type="GO" id="GO:0044715">
    <property type="term" value="F:8-oxo-dGDP phosphatase activity"/>
    <property type="evidence" value="ECO:0007669"/>
    <property type="project" value="TreeGrafter"/>
</dbReference>
<keyword evidence="3" id="KW-0515">Mutator protein</keyword>
<dbReference type="SUPFAM" id="SSF55811">
    <property type="entry name" value="Nudix"/>
    <property type="match status" value="1"/>
</dbReference>
<keyword evidence="9" id="KW-0234">DNA repair</keyword>
<evidence type="ECO:0000256" key="2">
    <source>
        <dbReference type="ARBA" id="ARBA00005582"/>
    </source>
</evidence>
<evidence type="ECO:0000256" key="9">
    <source>
        <dbReference type="ARBA" id="ARBA00023204"/>
    </source>
</evidence>
<evidence type="ECO:0000313" key="14">
    <source>
        <dbReference type="Proteomes" id="UP000265540"/>
    </source>
</evidence>
<dbReference type="GO" id="GO:0008413">
    <property type="term" value="F:8-oxo-7,8-dihydroguanosine triphosphate pyrophosphatase activity"/>
    <property type="evidence" value="ECO:0007669"/>
    <property type="project" value="TreeGrafter"/>
</dbReference>
<evidence type="ECO:0000256" key="11">
    <source>
        <dbReference type="ARBA" id="ARBA00038905"/>
    </source>
</evidence>
<keyword evidence="7" id="KW-0378">Hydrolase</keyword>
<name>A0A3A4ZNA2_UNCKA</name>
<gene>
    <name evidence="13" type="ORF">C4561_00735</name>
</gene>
<dbReference type="Proteomes" id="UP000265540">
    <property type="component" value="Unassembled WGS sequence"/>
</dbReference>
<evidence type="ECO:0000313" key="13">
    <source>
        <dbReference type="EMBL" id="RJR28016.1"/>
    </source>
</evidence>
<dbReference type="EC" id="3.6.1.55" evidence="11"/>
<comment type="catalytic activity">
    <reaction evidence="10">
        <text>8-oxo-dGTP + H2O = 8-oxo-dGMP + diphosphate + H(+)</text>
        <dbReference type="Rhea" id="RHEA:31575"/>
        <dbReference type="ChEBI" id="CHEBI:15377"/>
        <dbReference type="ChEBI" id="CHEBI:15378"/>
        <dbReference type="ChEBI" id="CHEBI:33019"/>
        <dbReference type="ChEBI" id="CHEBI:63224"/>
        <dbReference type="ChEBI" id="CHEBI:77896"/>
        <dbReference type="EC" id="3.6.1.55"/>
    </reaction>
</comment>
<proteinExistence type="inferred from homology"/>
<dbReference type="PRINTS" id="PR00502">
    <property type="entry name" value="NUDIXFAMILY"/>
</dbReference>
<dbReference type="GO" id="GO:0006281">
    <property type="term" value="P:DNA repair"/>
    <property type="evidence" value="ECO:0007669"/>
    <property type="project" value="UniProtKB-KW"/>
</dbReference>
<comment type="cofactor">
    <cofactor evidence="1">
        <name>Mg(2+)</name>
        <dbReference type="ChEBI" id="CHEBI:18420"/>
    </cofactor>
</comment>
<keyword evidence="4" id="KW-0235">DNA replication</keyword>
<dbReference type="GO" id="GO:0046872">
    <property type="term" value="F:metal ion binding"/>
    <property type="evidence" value="ECO:0007669"/>
    <property type="project" value="UniProtKB-KW"/>
</dbReference>
<reference evidence="13 14" key="1">
    <citation type="journal article" date="2017" name="ISME J.">
        <title>Energy and carbon metabolisms in a deep terrestrial subsurface fluid microbial community.</title>
        <authorList>
            <person name="Momper L."/>
            <person name="Jungbluth S.P."/>
            <person name="Lee M.D."/>
            <person name="Amend J.P."/>
        </authorList>
    </citation>
    <scope>NUCLEOTIDE SEQUENCE [LARGE SCALE GENOMIC DNA]</scope>
    <source>
        <strain evidence="13">SURF_46</strain>
    </source>
</reference>
<dbReference type="Gene3D" id="3.90.79.10">
    <property type="entry name" value="Nucleoside Triphosphate Pyrophosphohydrolase"/>
    <property type="match status" value="1"/>
</dbReference>
<evidence type="ECO:0000256" key="10">
    <source>
        <dbReference type="ARBA" id="ARBA00035861"/>
    </source>
</evidence>
<organism evidence="13 14">
    <name type="scientific">candidate division WWE3 bacterium</name>
    <dbReference type="NCBI Taxonomy" id="2053526"/>
    <lineage>
        <taxon>Bacteria</taxon>
        <taxon>Katanobacteria</taxon>
    </lineage>
</organism>
<dbReference type="GO" id="GO:0006260">
    <property type="term" value="P:DNA replication"/>
    <property type="evidence" value="ECO:0007669"/>
    <property type="project" value="UniProtKB-KW"/>
</dbReference>